<reference evidence="1" key="1">
    <citation type="submission" date="2014-11" db="EMBL/GenBank/DDBJ databases">
        <authorList>
            <person name="Amaro Gonzalez C."/>
        </authorList>
    </citation>
    <scope>NUCLEOTIDE SEQUENCE</scope>
</reference>
<evidence type="ECO:0000313" key="1">
    <source>
        <dbReference type="EMBL" id="JAI06305.1"/>
    </source>
</evidence>
<sequence>MNTPHFSYKNNPTSIMRAGKNYPISSHVFFSHVRTSQGCENVKIQMTRCDLCSLSDVEKKPSAGENVQFTAVKLLNHTEMSVCVSLTKIAVHVVSIHRQ</sequence>
<proteinExistence type="predicted"/>
<accession>A0A0E9XUI5</accession>
<protein>
    <submittedName>
        <fullName evidence="1">Uncharacterized protein</fullName>
    </submittedName>
</protein>
<dbReference type="EMBL" id="GBXM01002273">
    <property type="protein sequence ID" value="JAI06305.1"/>
    <property type="molecule type" value="Transcribed_RNA"/>
</dbReference>
<reference evidence="1" key="2">
    <citation type="journal article" date="2015" name="Fish Shellfish Immunol.">
        <title>Early steps in the European eel (Anguilla anguilla)-Vibrio vulnificus interaction in the gills: Role of the RtxA13 toxin.</title>
        <authorList>
            <person name="Callol A."/>
            <person name="Pajuelo D."/>
            <person name="Ebbesson L."/>
            <person name="Teles M."/>
            <person name="MacKenzie S."/>
            <person name="Amaro C."/>
        </authorList>
    </citation>
    <scope>NUCLEOTIDE SEQUENCE</scope>
</reference>
<organism evidence="1">
    <name type="scientific">Anguilla anguilla</name>
    <name type="common">European freshwater eel</name>
    <name type="synonym">Muraena anguilla</name>
    <dbReference type="NCBI Taxonomy" id="7936"/>
    <lineage>
        <taxon>Eukaryota</taxon>
        <taxon>Metazoa</taxon>
        <taxon>Chordata</taxon>
        <taxon>Craniata</taxon>
        <taxon>Vertebrata</taxon>
        <taxon>Euteleostomi</taxon>
        <taxon>Actinopterygii</taxon>
        <taxon>Neopterygii</taxon>
        <taxon>Teleostei</taxon>
        <taxon>Anguilliformes</taxon>
        <taxon>Anguillidae</taxon>
        <taxon>Anguilla</taxon>
    </lineage>
</organism>
<dbReference type="AlphaFoldDB" id="A0A0E9XUI5"/>
<name>A0A0E9XUI5_ANGAN</name>